<dbReference type="Gene3D" id="1.20.120.520">
    <property type="entry name" value="nmb1532 protein domain like"/>
    <property type="match status" value="1"/>
</dbReference>
<dbReference type="Pfam" id="PF04075">
    <property type="entry name" value="F420H2_quin_red"/>
    <property type="match status" value="1"/>
</dbReference>
<feature type="domain" description="Hemerythrin-like" evidence="3">
    <location>
        <begin position="156"/>
        <end position="283"/>
    </location>
</feature>
<dbReference type="Gene3D" id="2.30.110.10">
    <property type="entry name" value="Electron Transport, Fmn-binding Protein, Chain A"/>
    <property type="match status" value="1"/>
</dbReference>
<evidence type="ECO:0000313" key="4">
    <source>
        <dbReference type="EMBL" id="MFF8277485.1"/>
    </source>
</evidence>
<dbReference type="InterPro" id="IPR004378">
    <property type="entry name" value="F420H2_quin_Rdtase"/>
</dbReference>
<dbReference type="PANTHER" id="PTHR39428">
    <property type="entry name" value="F420H(2)-DEPENDENT QUINONE REDUCTASE RV1261C"/>
    <property type="match status" value="1"/>
</dbReference>
<protein>
    <submittedName>
        <fullName evidence="4">Nitroreductase/quinone reductase family protein</fullName>
    </submittedName>
</protein>
<dbReference type="RefSeq" id="WP_391934780.1">
    <property type="nucleotide sequence ID" value="NZ_JBIBSM010000007.1"/>
</dbReference>
<reference evidence="4 5" key="1">
    <citation type="submission" date="2024-10" db="EMBL/GenBank/DDBJ databases">
        <title>The Natural Products Discovery Center: Release of the First 8490 Sequenced Strains for Exploring Actinobacteria Biosynthetic Diversity.</title>
        <authorList>
            <person name="Kalkreuter E."/>
            <person name="Kautsar S.A."/>
            <person name="Yang D."/>
            <person name="Bader C.D."/>
            <person name="Teijaro C.N."/>
            <person name="Fluegel L."/>
            <person name="Davis C.M."/>
            <person name="Simpson J.R."/>
            <person name="Lauterbach L."/>
            <person name="Steele A.D."/>
            <person name="Gui C."/>
            <person name="Meng S."/>
            <person name="Li G."/>
            <person name="Viehrig K."/>
            <person name="Ye F."/>
            <person name="Su P."/>
            <person name="Kiefer A.F."/>
            <person name="Nichols A."/>
            <person name="Cepeda A.J."/>
            <person name="Yan W."/>
            <person name="Fan B."/>
            <person name="Jiang Y."/>
            <person name="Adhikari A."/>
            <person name="Zheng C.-J."/>
            <person name="Schuster L."/>
            <person name="Cowan T.M."/>
            <person name="Smanski M.J."/>
            <person name="Chevrette M.G."/>
            <person name="De Carvalho L.P.S."/>
            <person name="Shen B."/>
        </authorList>
    </citation>
    <scope>NUCLEOTIDE SEQUENCE [LARGE SCALE GENOMIC DNA]</scope>
    <source>
        <strain evidence="4 5">NPDC015755</strain>
    </source>
</reference>
<gene>
    <name evidence="4" type="ORF">ACF05T_15435</name>
</gene>
<comment type="similarity">
    <text evidence="1">Belongs to the F420H(2)-dependent quinone reductase family.</text>
</comment>
<name>A0ABW6YCL4_9ACTN</name>
<evidence type="ECO:0000259" key="3">
    <source>
        <dbReference type="Pfam" id="PF01814"/>
    </source>
</evidence>
<dbReference type="CDD" id="cd12108">
    <property type="entry name" value="Hr-like"/>
    <property type="match status" value="1"/>
</dbReference>
<dbReference type="EMBL" id="JBIBSM010000007">
    <property type="protein sequence ID" value="MFF8277485.1"/>
    <property type="molecule type" value="Genomic_DNA"/>
</dbReference>
<dbReference type="Proteomes" id="UP001603013">
    <property type="component" value="Unassembled WGS sequence"/>
</dbReference>
<dbReference type="InterPro" id="IPR012312">
    <property type="entry name" value="Hemerythrin-like"/>
</dbReference>
<dbReference type="PANTHER" id="PTHR39428:SF1">
    <property type="entry name" value="F420H(2)-DEPENDENT QUINONE REDUCTASE RV1261C"/>
    <property type="match status" value="1"/>
</dbReference>
<evidence type="ECO:0000256" key="1">
    <source>
        <dbReference type="ARBA" id="ARBA00008710"/>
    </source>
</evidence>
<dbReference type="Pfam" id="PF01814">
    <property type="entry name" value="Hemerythrin"/>
    <property type="match status" value="1"/>
</dbReference>
<evidence type="ECO:0000256" key="2">
    <source>
        <dbReference type="ARBA" id="ARBA00049106"/>
    </source>
</evidence>
<evidence type="ECO:0000313" key="5">
    <source>
        <dbReference type="Proteomes" id="UP001603013"/>
    </source>
</evidence>
<keyword evidence="5" id="KW-1185">Reference proteome</keyword>
<comment type="caution">
    <text evidence="4">The sequence shown here is derived from an EMBL/GenBank/DDBJ whole genome shotgun (WGS) entry which is preliminary data.</text>
</comment>
<dbReference type="NCBIfam" id="TIGR00026">
    <property type="entry name" value="hi_GC_TIGR00026"/>
    <property type="match status" value="1"/>
</dbReference>
<dbReference type="InterPro" id="IPR012349">
    <property type="entry name" value="Split_barrel_FMN-bd"/>
</dbReference>
<dbReference type="SUPFAM" id="SSF50475">
    <property type="entry name" value="FMN-binding split barrel"/>
    <property type="match status" value="1"/>
</dbReference>
<comment type="catalytic activity">
    <reaction evidence="2">
        <text>oxidized coenzyme F420-(gamma-L-Glu)(n) + a quinol + H(+) = reduced coenzyme F420-(gamma-L-Glu)(n) + a quinone</text>
        <dbReference type="Rhea" id="RHEA:39663"/>
        <dbReference type="Rhea" id="RHEA-COMP:12939"/>
        <dbReference type="Rhea" id="RHEA-COMP:14378"/>
        <dbReference type="ChEBI" id="CHEBI:15378"/>
        <dbReference type="ChEBI" id="CHEBI:24646"/>
        <dbReference type="ChEBI" id="CHEBI:132124"/>
        <dbReference type="ChEBI" id="CHEBI:133980"/>
        <dbReference type="ChEBI" id="CHEBI:139511"/>
    </reaction>
</comment>
<sequence length="287" mass="31813">MPLHFNSQIIDEFRTNAGRLGGPFEGWVLLLLTTTGARSGRNHTTPLGFVEDRDENGRDRLLVTGSAGGSDRHPDWYRNILVNPTVTVERGTETWRATAVAATGAERDRLFAKVVAAAPGYADYQKATDRIIPVVALYRIPEDTYTPPNRLDALADELIKIHDWLRSELTALAEGLGSRTAPGLTVELRRHCLTFCSAMAVHHGGEDAGLFPYLARTHPEKAEVFARLQAEHATVGRVLDELQALLARLDDAEPGALRAEFDRLRGELETHFAYEEEQVLPLLRESV</sequence>
<proteinExistence type="inferred from homology"/>
<accession>A0ABW6YCL4</accession>
<organism evidence="4 5">
    <name type="scientific">Streptomyces lateritius</name>
    <dbReference type="NCBI Taxonomy" id="67313"/>
    <lineage>
        <taxon>Bacteria</taxon>
        <taxon>Bacillati</taxon>
        <taxon>Actinomycetota</taxon>
        <taxon>Actinomycetes</taxon>
        <taxon>Kitasatosporales</taxon>
        <taxon>Streptomycetaceae</taxon>
        <taxon>Streptomyces</taxon>
    </lineage>
</organism>